<evidence type="ECO:0000256" key="3">
    <source>
        <dbReference type="ARBA" id="ARBA00022857"/>
    </source>
</evidence>
<dbReference type="InterPro" id="IPR036291">
    <property type="entry name" value="NAD(P)-bd_dom_sf"/>
</dbReference>
<dbReference type="SUPFAM" id="SSF51735">
    <property type="entry name" value="NAD(P)-binding Rossmann-fold domains"/>
    <property type="match status" value="1"/>
</dbReference>
<accession>C1BUF9</accession>
<comment type="subcellular location">
    <subcellularLocation>
        <location evidence="1">Cytoplasm</location>
    </subcellularLocation>
</comment>
<dbReference type="Gene3D" id="3.40.50.720">
    <property type="entry name" value="NAD(P)-binding Rossmann-like Domain"/>
    <property type="match status" value="1"/>
</dbReference>
<dbReference type="PANTHER" id="PTHR44085:SF2">
    <property type="entry name" value="SEPIAPTERIN REDUCTASE"/>
    <property type="match status" value="1"/>
</dbReference>
<reference evidence="5" key="1">
    <citation type="submission" date="2009-06" db="EMBL/GenBank/DDBJ databases">
        <title>Lepeophtheirus salmonis ESTs and full-length cDNAs.</title>
        <authorList>
            <person name="Yasuike M."/>
            <person name="von Schalburg K."/>
            <person name="Cooper G."/>
            <person name="Leong J."/>
            <person name="Jones S.R.M."/>
            <person name="Koop B.F."/>
        </authorList>
    </citation>
    <scope>NUCLEOTIDE SEQUENCE</scope>
    <source>
        <strain evidence="5">Pacific form</strain>
        <tissue evidence="5">Whole</tissue>
    </source>
</reference>
<dbReference type="PANTHER" id="PTHR44085">
    <property type="entry name" value="SEPIAPTERIN REDUCTASE"/>
    <property type="match status" value="1"/>
</dbReference>
<dbReference type="Pfam" id="PF00106">
    <property type="entry name" value="adh_short"/>
    <property type="match status" value="1"/>
</dbReference>
<dbReference type="GO" id="GO:0005737">
    <property type="term" value="C:cytoplasm"/>
    <property type="evidence" value="ECO:0007669"/>
    <property type="project" value="UniProtKB-SubCell"/>
</dbReference>
<dbReference type="AlphaFoldDB" id="C1BUF9"/>
<dbReference type="GO" id="GO:0006729">
    <property type="term" value="P:tetrahydrobiopterin biosynthetic process"/>
    <property type="evidence" value="ECO:0007669"/>
    <property type="project" value="TreeGrafter"/>
</dbReference>
<dbReference type="InterPro" id="IPR002347">
    <property type="entry name" value="SDR_fam"/>
</dbReference>
<evidence type="ECO:0000256" key="2">
    <source>
        <dbReference type="ARBA" id="ARBA00022490"/>
    </source>
</evidence>
<evidence type="ECO:0000313" key="5">
    <source>
        <dbReference type="EMBL" id="ACO12662.1"/>
    </source>
</evidence>
<gene>
    <name evidence="5" type="primary">SPRE</name>
</gene>
<sequence length="257" mass="28924">MKTNKKFVLVTGASKGFGKNIAIHWAKSCSSGSLMIITARSEEGLIGTESSIKDINPEINVVKFITDHGDPVKSDYEELFRSEISKKSRIVFDSGFIFHNVGVVEPQGDNVSEYSDLQEMEKYFRLNLFSMMILNSVFFNVREYVKQPLTIVNISSIAAFEPIASWGYYCMGKASRQMYFKIMAMEEENVRVLNYSPGVMNTSAIDRIKGSSKTTSDINTFCSDKLIEPIVSVKKLAMIIEKDKYKSGTQIDFADDI</sequence>
<protein>
    <submittedName>
        <fullName evidence="5">Sepiapterin reductase</fullName>
    </submittedName>
</protein>
<keyword evidence="4" id="KW-0560">Oxidoreductase</keyword>
<evidence type="ECO:0000256" key="4">
    <source>
        <dbReference type="ARBA" id="ARBA00023002"/>
    </source>
</evidence>
<organism evidence="5">
    <name type="scientific">Lepeophtheirus salmonis</name>
    <name type="common">Salmon louse</name>
    <name type="synonym">Caligus salmonis</name>
    <dbReference type="NCBI Taxonomy" id="72036"/>
    <lineage>
        <taxon>Eukaryota</taxon>
        <taxon>Metazoa</taxon>
        <taxon>Ecdysozoa</taxon>
        <taxon>Arthropoda</taxon>
        <taxon>Crustacea</taxon>
        <taxon>Multicrustacea</taxon>
        <taxon>Hexanauplia</taxon>
        <taxon>Copepoda</taxon>
        <taxon>Siphonostomatoida</taxon>
        <taxon>Caligidae</taxon>
        <taxon>Lepeophtheirus</taxon>
    </lineage>
</organism>
<proteinExistence type="evidence at transcript level"/>
<dbReference type="InterPro" id="IPR051721">
    <property type="entry name" value="Biopterin_syn/organic_redct"/>
</dbReference>
<dbReference type="GO" id="GO:0004757">
    <property type="term" value="F:sepiapterin reductase (NADP+) activity"/>
    <property type="evidence" value="ECO:0007669"/>
    <property type="project" value="TreeGrafter"/>
</dbReference>
<dbReference type="EMBL" id="BT078238">
    <property type="protein sequence ID" value="ACO12662.1"/>
    <property type="molecule type" value="mRNA"/>
</dbReference>
<name>C1BUF9_LEPSM</name>
<evidence type="ECO:0000256" key="1">
    <source>
        <dbReference type="ARBA" id="ARBA00004496"/>
    </source>
</evidence>
<dbReference type="OrthoDB" id="153074at2759"/>
<dbReference type="PRINTS" id="PR00081">
    <property type="entry name" value="GDHRDH"/>
</dbReference>
<keyword evidence="3" id="KW-0521">NADP</keyword>
<keyword evidence="2" id="KW-0963">Cytoplasm</keyword>